<sequence length="733" mass="83144">METLCTPKKRKKDFDNNLNTPSPKRSRKELTLKLKYDLITEYEKTPKPTQKDLALQFGIGKTTVSDILKRSGEYKTIYEDNTTSARKRHDTGSKYGELNDLVFQWFKQARAKNIPLSGPIIQEKALELAETLDLTDFKASNGWLESWRSKFSIGFFKVCGESADVDQSVVDDFKSKLENIVGDYTPENVFNADETGLFFKALPDKTLGQKGEACKGGKLAKERITVMLACSSTGEKLPPLVIGKAKKPRCFKNINVNNLPVIWQSSKKAWMTTYIFTEWIQQINKKMKSKKRKILLFLDNATSHSDSVTLSNVTIKFFPPNTTSKLQPLDLGIIRAFKARYRKHMLKHVITKIDNCTDNTSLTKEINVLDAVHWIDKSWSDTKESTIASCFHESSSLFRRWGYQHLRSVWDIIMAQNDLCGPCRHDNNIKHAKKWCTNCKEGLCEGCEKVHGSLKMSRNHNLISIQDHQKMIGVSIVQSCFRHGQRYNLYCSSHDVALCSTCVDQHRLCLKVIPLDEAAVNAKRSTALADLEDTIIGALQNVGKIIKDQESASTTFKKQEVKIRNSITETRDKLSKHLDYLEQILVQDLTAKSNNCKSVNGETLQNLKLANQRLEHLKQETEKMKMLGSNLQVFLGTREINKTVAEEIKSIKSSVSKIKLYKISFGVDSMIMSLAENVGHFGKLLITESNADFSFKDTKIEQAQIQVSMPTTSIHDINLHLKQKVQNQKVGTI</sequence>
<evidence type="ECO:0000313" key="9">
    <source>
        <dbReference type="EMBL" id="CAG2197474.1"/>
    </source>
</evidence>
<evidence type="ECO:0000313" key="10">
    <source>
        <dbReference type="Proteomes" id="UP000683360"/>
    </source>
</evidence>
<evidence type="ECO:0000256" key="6">
    <source>
        <dbReference type="SAM" id="MobiDB-lite"/>
    </source>
</evidence>
<evidence type="ECO:0000256" key="2">
    <source>
        <dbReference type="ARBA" id="ARBA00023125"/>
    </source>
</evidence>
<dbReference type="PROSITE" id="PS50119">
    <property type="entry name" value="ZF_BBOX"/>
    <property type="match status" value="1"/>
</dbReference>
<dbReference type="InterPro" id="IPR006600">
    <property type="entry name" value="HTH_CenpB_DNA-bd_dom"/>
</dbReference>
<keyword evidence="4" id="KW-0862">Zinc</keyword>
<comment type="caution">
    <text evidence="9">The sequence shown here is derived from an EMBL/GenBank/DDBJ whole genome shotgun (WGS) entry which is preliminary data.</text>
</comment>
<keyword evidence="4" id="KW-0479">Metal-binding</keyword>
<evidence type="ECO:0000256" key="3">
    <source>
        <dbReference type="ARBA" id="ARBA00023242"/>
    </source>
</evidence>
<dbReference type="Gene3D" id="3.30.160.60">
    <property type="entry name" value="Classic Zinc Finger"/>
    <property type="match status" value="1"/>
</dbReference>
<keyword evidence="5" id="KW-0175">Coiled coil</keyword>
<dbReference type="SMART" id="SM00674">
    <property type="entry name" value="CENPB"/>
    <property type="match status" value="1"/>
</dbReference>
<gene>
    <name evidence="9" type="ORF">MEDL_12296</name>
</gene>
<evidence type="ECO:0000256" key="5">
    <source>
        <dbReference type="SAM" id="Coils"/>
    </source>
</evidence>
<dbReference type="PROSITE" id="PS51253">
    <property type="entry name" value="HTH_CENPB"/>
    <property type="match status" value="1"/>
</dbReference>
<dbReference type="InterPro" id="IPR000315">
    <property type="entry name" value="Znf_B-box"/>
</dbReference>
<evidence type="ECO:0008006" key="11">
    <source>
        <dbReference type="Google" id="ProtNLM"/>
    </source>
</evidence>
<dbReference type="Pfam" id="PF03184">
    <property type="entry name" value="DDE_1"/>
    <property type="match status" value="1"/>
</dbReference>
<protein>
    <recommendedName>
        <fullName evidence="11">HTH CENPB-type domain-containing protein</fullName>
    </recommendedName>
</protein>
<feature type="region of interest" description="Disordered" evidence="6">
    <location>
        <begin position="1"/>
        <end position="26"/>
    </location>
</feature>
<dbReference type="InterPro" id="IPR004875">
    <property type="entry name" value="DDE_SF_endonuclease_dom"/>
</dbReference>
<dbReference type="InterPro" id="IPR007889">
    <property type="entry name" value="HTH_Psq"/>
</dbReference>
<dbReference type="Proteomes" id="UP000683360">
    <property type="component" value="Unassembled WGS sequence"/>
</dbReference>
<dbReference type="EMBL" id="CAJPWZ010000649">
    <property type="protein sequence ID" value="CAG2197474.1"/>
    <property type="molecule type" value="Genomic_DNA"/>
</dbReference>
<keyword evidence="3" id="KW-0539">Nucleus</keyword>
<accession>A0A8S3QLJ1</accession>
<dbReference type="Pfam" id="PF04218">
    <property type="entry name" value="CENP-B_N"/>
    <property type="match status" value="1"/>
</dbReference>
<dbReference type="InterPro" id="IPR050863">
    <property type="entry name" value="CenT-Element_Derived"/>
</dbReference>
<dbReference type="GO" id="GO:0005634">
    <property type="term" value="C:nucleus"/>
    <property type="evidence" value="ECO:0007669"/>
    <property type="project" value="UniProtKB-SubCell"/>
</dbReference>
<reference evidence="9" key="1">
    <citation type="submission" date="2021-03" db="EMBL/GenBank/DDBJ databases">
        <authorList>
            <person name="Bekaert M."/>
        </authorList>
    </citation>
    <scope>NUCLEOTIDE SEQUENCE</scope>
</reference>
<dbReference type="SUPFAM" id="SSF57845">
    <property type="entry name" value="B-box zinc-binding domain"/>
    <property type="match status" value="1"/>
</dbReference>
<organism evidence="9 10">
    <name type="scientific">Mytilus edulis</name>
    <name type="common">Blue mussel</name>
    <dbReference type="NCBI Taxonomy" id="6550"/>
    <lineage>
        <taxon>Eukaryota</taxon>
        <taxon>Metazoa</taxon>
        <taxon>Spiralia</taxon>
        <taxon>Lophotrochozoa</taxon>
        <taxon>Mollusca</taxon>
        <taxon>Bivalvia</taxon>
        <taxon>Autobranchia</taxon>
        <taxon>Pteriomorphia</taxon>
        <taxon>Mytilida</taxon>
        <taxon>Mytiloidea</taxon>
        <taxon>Mytilidae</taxon>
        <taxon>Mytilinae</taxon>
        <taxon>Mytilus</taxon>
    </lineage>
</organism>
<feature type="domain" description="B box-type" evidence="7">
    <location>
        <begin position="415"/>
        <end position="465"/>
    </location>
</feature>
<dbReference type="GO" id="GO:0008270">
    <property type="term" value="F:zinc ion binding"/>
    <property type="evidence" value="ECO:0007669"/>
    <property type="project" value="UniProtKB-KW"/>
</dbReference>
<dbReference type="Gene3D" id="1.10.10.60">
    <property type="entry name" value="Homeodomain-like"/>
    <property type="match status" value="2"/>
</dbReference>
<evidence type="ECO:0000259" key="8">
    <source>
        <dbReference type="PROSITE" id="PS51253"/>
    </source>
</evidence>
<evidence type="ECO:0000256" key="1">
    <source>
        <dbReference type="ARBA" id="ARBA00004123"/>
    </source>
</evidence>
<evidence type="ECO:0000259" key="7">
    <source>
        <dbReference type="PROSITE" id="PS50119"/>
    </source>
</evidence>
<feature type="domain" description="HTH CENPB-type" evidence="8">
    <location>
        <begin position="86"/>
        <end position="157"/>
    </location>
</feature>
<proteinExistence type="predicted"/>
<comment type="subcellular location">
    <subcellularLocation>
        <location evidence="1">Nucleus</location>
    </subcellularLocation>
</comment>
<dbReference type="OrthoDB" id="10060191at2759"/>
<dbReference type="SUPFAM" id="SSF46689">
    <property type="entry name" value="Homeodomain-like"/>
    <property type="match status" value="2"/>
</dbReference>
<dbReference type="GO" id="GO:0003677">
    <property type="term" value="F:DNA binding"/>
    <property type="evidence" value="ECO:0007669"/>
    <property type="project" value="UniProtKB-KW"/>
</dbReference>
<dbReference type="Pfam" id="PF03221">
    <property type="entry name" value="HTH_Tnp_Tc5"/>
    <property type="match status" value="1"/>
</dbReference>
<name>A0A8S3QLJ1_MYTED</name>
<dbReference type="PANTHER" id="PTHR19303:SF73">
    <property type="entry name" value="PROTEIN PDC2"/>
    <property type="match status" value="1"/>
</dbReference>
<dbReference type="PANTHER" id="PTHR19303">
    <property type="entry name" value="TRANSPOSON"/>
    <property type="match status" value="1"/>
</dbReference>
<dbReference type="InterPro" id="IPR009057">
    <property type="entry name" value="Homeodomain-like_sf"/>
</dbReference>
<evidence type="ECO:0000256" key="4">
    <source>
        <dbReference type="PROSITE-ProRule" id="PRU00024"/>
    </source>
</evidence>
<keyword evidence="2" id="KW-0238">DNA-binding</keyword>
<keyword evidence="4" id="KW-0863">Zinc-finger</keyword>
<keyword evidence="10" id="KW-1185">Reference proteome</keyword>
<dbReference type="AlphaFoldDB" id="A0A8S3QLJ1"/>
<feature type="coiled-coil region" evidence="5">
    <location>
        <begin position="600"/>
        <end position="627"/>
    </location>
</feature>